<dbReference type="Gene3D" id="3.40.50.300">
    <property type="entry name" value="P-loop containing nucleotide triphosphate hydrolases"/>
    <property type="match status" value="1"/>
</dbReference>
<dbReference type="PANTHER" id="PTHR10695:SF46">
    <property type="entry name" value="BIFUNCTIONAL COENZYME A SYNTHASE-RELATED"/>
    <property type="match status" value="1"/>
</dbReference>
<keyword evidence="5" id="KW-0963">Cytoplasm</keyword>
<keyword evidence="5" id="KW-0808">Transferase</keyword>
<evidence type="ECO:0000313" key="8">
    <source>
        <dbReference type="Proteomes" id="UP000034954"/>
    </source>
</evidence>
<keyword evidence="3 5" id="KW-0067">ATP-binding</keyword>
<keyword evidence="5 7" id="KW-0418">Kinase</keyword>
<dbReference type="EMBL" id="LAQJ01000136">
    <property type="protein sequence ID" value="KKO20013.1"/>
    <property type="molecule type" value="Genomic_DNA"/>
</dbReference>
<keyword evidence="8" id="KW-1185">Reference proteome</keyword>
<dbReference type="InterPro" id="IPR001977">
    <property type="entry name" value="Depp_CoAkinase"/>
</dbReference>
<dbReference type="PANTHER" id="PTHR10695">
    <property type="entry name" value="DEPHOSPHO-COA KINASE-RELATED"/>
    <property type="match status" value="1"/>
</dbReference>
<evidence type="ECO:0000256" key="1">
    <source>
        <dbReference type="ARBA" id="ARBA00009018"/>
    </source>
</evidence>
<evidence type="ECO:0000313" key="7">
    <source>
        <dbReference type="EMBL" id="KKO20013.1"/>
    </source>
</evidence>
<proteinExistence type="inferred from homology"/>
<accession>A0A0M2UVC8</accession>
<keyword evidence="2 5" id="KW-0547">Nucleotide-binding</keyword>
<evidence type="ECO:0000256" key="6">
    <source>
        <dbReference type="NCBIfam" id="TIGR00152"/>
    </source>
</evidence>
<dbReference type="GO" id="GO:0005737">
    <property type="term" value="C:cytoplasm"/>
    <property type="evidence" value="ECO:0007669"/>
    <property type="project" value="UniProtKB-SubCell"/>
</dbReference>
<comment type="function">
    <text evidence="5">Catalyzes the phosphorylation of the 3'-hydroxyl group of dephosphocoenzyme A to form coenzyme A.</text>
</comment>
<comment type="catalytic activity">
    <reaction evidence="5">
        <text>3'-dephospho-CoA + ATP = ADP + CoA + H(+)</text>
        <dbReference type="Rhea" id="RHEA:18245"/>
        <dbReference type="ChEBI" id="CHEBI:15378"/>
        <dbReference type="ChEBI" id="CHEBI:30616"/>
        <dbReference type="ChEBI" id="CHEBI:57287"/>
        <dbReference type="ChEBI" id="CHEBI:57328"/>
        <dbReference type="ChEBI" id="CHEBI:456216"/>
        <dbReference type="EC" id="2.7.1.24"/>
    </reaction>
</comment>
<comment type="caution">
    <text evidence="7">The sequence shown here is derived from an EMBL/GenBank/DDBJ whole genome shotgun (WGS) entry which is preliminary data.</text>
</comment>
<reference evidence="7 8" key="1">
    <citation type="journal article" date="2013" name="BMC Microbiol.">
        <title>Identification of the type II cytochrome c maturation pathway in anammox bacteria by comparative genomics.</title>
        <authorList>
            <person name="Ferousi C."/>
            <person name="Speth D.R."/>
            <person name="Reimann J."/>
            <person name="Op den Camp H.J."/>
            <person name="Allen J.W."/>
            <person name="Keltjens J.T."/>
            <person name="Jetten M.S."/>
        </authorList>
    </citation>
    <scope>NUCLEOTIDE SEQUENCE [LARGE SCALE GENOMIC DNA]</scope>
    <source>
        <strain evidence="7">RU1</strain>
    </source>
</reference>
<dbReference type="CDD" id="cd02022">
    <property type="entry name" value="DPCK"/>
    <property type="match status" value="1"/>
</dbReference>
<dbReference type="GO" id="GO:0004140">
    <property type="term" value="F:dephospho-CoA kinase activity"/>
    <property type="evidence" value="ECO:0007669"/>
    <property type="project" value="UniProtKB-UniRule"/>
</dbReference>
<dbReference type="SUPFAM" id="SSF52540">
    <property type="entry name" value="P-loop containing nucleoside triphosphate hydrolases"/>
    <property type="match status" value="1"/>
</dbReference>
<protein>
    <recommendedName>
        <fullName evidence="5 6">Dephospho-CoA kinase</fullName>
        <ecNumber evidence="5 6">2.7.1.24</ecNumber>
    </recommendedName>
    <alternativeName>
        <fullName evidence="5">Dephosphocoenzyme A kinase</fullName>
    </alternativeName>
</protein>
<dbReference type="GO" id="GO:0015937">
    <property type="term" value="P:coenzyme A biosynthetic process"/>
    <property type="evidence" value="ECO:0007669"/>
    <property type="project" value="UniProtKB-UniRule"/>
</dbReference>
<dbReference type="EC" id="2.7.1.24" evidence="5 6"/>
<dbReference type="Proteomes" id="UP000034954">
    <property type="component" value="Unassembled WGS sequence"/>
</dbReference>
<dbReference type="InterPro" id="IPR027417">
    <property type="entry name" value="P-loop_NTPase"/>
</dbReference>
<sequence length="203" mass="23524">MNSKPKVIGITGGISSGKSTIARMLASLGAEVIDADEMCHKLFFTKGIKAKIIERFGNSILDMYGKIDRSRLAEIVFQNKTSLGDLCSILHPIVIEQIRLRIDEIENRRRRKVVVIDAALLEESDLSLLCDYIIFVNTGRDHRVNRSKISRHWQDGELEKRERFQMSLEDKRKKSDYIIDNNFTEENTYRQIKEFWQLYLGKG</sequence>
<dbReference type="NCBIfam" id="TIGR00152">
    <property type="entry name" value="dephospho-CoA kinase"/>
    <property type="match status" value="1"/>
</dbReference>
<evidence type="ECO:0000256" key="3">
    <source>
        <dbReference type="ARBA" id="ARBA00022840"/>
    </source>
</evidence>
<gene>
    <name evidence="5" type="primary">coaE</name>
    <name evidence="7" type="ORF">BROFUL_01285</name>
</gene>
<name>A0A0M2UVC8_9BACT</name>
<evidence type="ECO:0000256" key="2">
    <source>
        <dbReference type="ARBA" id="ARBA00022741"/>
    </source>
</evidence>
<evidence type="ECO:0000256" key="4">
    <source>
        <dbReference type="ARBA" id="ARBA00022993"/>
    </source>
</evidence>
<feature type="binding site" evidence="5">
    <location>
        <begin position="15"/>
        <end position="20"/>
    </location>
    <ligand>
        <name>ATP</name>
        <dbReference type="ChEBI" id="CHEBI:30616"/>
    </ligand>
</feature>
<evidence type="ECO:0000256" key="5">
    <source>
        <dbReference type="HAMAP-Rule" id="MF_00376"/>
    </source>
</evidence>
<comment type="subcellular location">
    <subcellularLocation>
        <location evidence="5">Cytoplasm</location>
    </subcellularLocation>
</comment>
<keyword evidence="4 5" id="KW-0173">Coenzyme A biosynthesis</keyword>
<dbReference type="HAMAP" id="MF_00376">
    <property type="entry name" value="Dephospho_CoA_kinase"/>
    <property type="match status" value="1"/>
</dbReference>
<organism evidence="7 8">
    <name type="scientific">Candidatus Brocadia fulgida</name>
    <dbReference type="NCBI Taxonomy" id="380242"/>
    <lineage>
        <taxon>Bacteria</taxon>
        <taxon>Pseudomonadati</taxon>
        <taxon>Planctomycetota</taxon>
        <taxon>Candidatus Brocadiia</taxon>
        <taxon>Candidatus Brocadiales</taxon>
        <taxon>Candidatus Brocadiaceae</taxon>
        <taxon>Candidatus Brocadia</taxon>
    </lineage>
</organism>
<dbReference type="Pfam" id="PF01121">
    <property type="entry name" value="CoaE"/>
    <property type="match status" value="1"/>
</dbReference>
<comment type="pathway">
    <text evidence="5">Cofactor biosynthesis; coenzyme A biosynthesis; CoA from (R)-pantothenate: step 5/5.</text>
</comment>
<dbReference type="AlphaFoldDB" id="A0A0M2UVC8"/>
<dbReference type="GO" id="GO:0005524">
    <property type="term" value="F:ATP binding"/>
    <property type="evidence" value="ECO:0007669"/>
    <property type="project" value="UniProtKB-UniRule"/>
</dbReference>
<dbReference type="UniPathway" id="UPA00241">
    <property type="reaction ID" value="UER00356"/>
</dbReference>
<comment type="similarity">
    <text evidence="1 5">Belongs to the CoaE family.</text>
</comment>
<dbReference type="PATRIC" id="fig|380242.3.peg.1586"/>
<dbReference type="PROSITE" id="PS51219">
    <property type="entry name" value="DPCK"/>
    <property type="match status" value="1"/>
</dbReference>